<name>B3GAK6_9VIRU</name>
<keyword evidence="1" id="KW-0812">Transmembrane</keyword>
<keyword evidence="1" id="KW-0472">Membrane</keyword>
<proteinExistence type="predicted"/>
<sequence>MEFKDIISYAILMIISVVIFAALIPSVFSSLSVVVTNSTYVKDFPSTITLLIILPLIVVAIFVIFLIGLFKKN</sequence>
<feature type="transmembrane region" description="Helical" evidence="1">
    <location>
        <begin position="48"/>
        <end position="70"/>
    </location>
</feature>
<feature type="transmembrane region" description="Helical" evidence="1">
    <location>
        <begin position="7"/>
        <end position="28"/>
    </location>
</feature>
<organism evidence="2">
    <name type="scientific">uncultured virus</name>
    <dbReference type="NCBI Taxonomy" id="340016"/>
    <lineage>
        <taxon>Viruses</taxon>
        <taxon>environmental samples</taxon>
    </lineage>
</organism>
<protein>
    <submittedName>
        <fullName evidence="2">AMDV2_7</fullName>
    </submittedName>
</protein>
<dbReference type="EMBL" id="EU662138">
    <property type="protein sequence ID" value="ACD75414.1"/>
    <property type="molecule type" value="Genomic_DNA"/>
</dbReference>
<accession>B3GAK6</accession>
<keyword evidence="1" id="KW-1133">Transmembrane helix</keyword>
<evidence type="ECO:0000313" key="2">
    <source>
        <dbReference type="EMBL" id="ACD75414.1"/>
    </source>
</evidence>
<reference evidence="2" key="1">
    <citation type="submission" date="2008-04" db="EMBL/GenBank/DDBJ databases">
        <title>Virus population dynamics and acquired virus resistance in natural microbial communities.</title>
        <authorList>
            <person name="Andersson A.A."/>
            <person name="Banfield J.F."/>
        </authorList>
    </citation>
    <scope>NUCLEOTIDE SEQUENCE</scope>
</reference>
<evidence type="ECO:0000256" key="1">
    <source>
        <dbReference type="SAM" id="Phobius"/>
    </source>
</evidence>